<dbReference type="OrthoDB" id="276004at2"/>
<name>A0A5C6E2E2_9BACT</name>
<comment type="caution">
    <text evidence="1">The sequence shown here is derived from an EMBL/GenBank/DDBJ whole genome shotgun (WGS) entry which is preliminary data.</text>
</comment>
<proteinExistence type="predicted"/>
<protein>
    <submittedName>
        <fullName evidence="1">Uncharacterized protein</fullName>
    </submittedName>
</protein>
<organism evidence="1 2">
    <name type="scientific">Novipirellula aureliae</name>
    <dbReference type="NCBI Taxonomy" id="2527966"/>
    <lineage>
        <taxon>Bacteria</taxon>
        <taxon>Pseudomonadati</taxon>
        <taxon>Planctomycetota</taxon>
        <taxon>Planctomycetia</taxon>
        <taxon>Pirellulales</taxon>
        <taxon>Pirellulaceae</taxon>
        <taxon>Novipirellula</taxon>
    </lineage>
</organism>
<dbReference type="Proteomes" id="UP000315471">
    <property type="component" value="Unassembled WGS sequence"/>
</dbReference>
<sequence length="172" mass="19706">MVTLRKQVETANTKTQTRMVLNAAFLQEIKDSNPDYWQAIHQVRQVCQSDEDKRQVSSKLVELLDSLRDNVAMQFALEECYGYVDLPDPSLAGNSSFSCDADDEFVHAVRGEHCSLYLELSVLAERAEEYQYRGIGVSQVDELLEQTRQFDARLQEHERVENELIDRSLGST</sequence>
<evidence type="ECO:0000313" key="2">
    <source>
        <dbReference type="Proteomes" id="UP000315471"/>
    </source>
</evidence>
<keyword evidence="2" id="KW-1185">Reference proteome</keyword>
<dbReference type="RefSeq" id="WP_146600339.1">
    <property type="nucleotide sequence ID" value="NZ_SJPY01000004.1"/>
</dbReference>
<evidence type="ECO:0000313" key="1">
    <source>
        <dbReference type="EMBL" id="TWU41546.1"/>
    </source>
</evidence>
<dbReference type="EMBL" id="SJPY01000004">
    <property type="protein sequence ID" value="TWU41546.1"/>
    <property type="molecule type" value="Genomic_DNA"/>
</dbReference>
<reference evidence="1 2" key="1">
    <citation type="submission" date="2019-02" db="EMBL/GenBank/DDBJ databases">
        <title>Deep-cultivation of Planctomycetes and their phenomic and genomic characterization uncovers novel biology.</title>
        <authorList>
            <person name="Wiegand S."/>
            <person name="Jogler M."/>
            <person name="Boedeker C."/>
            <person name="Pinto D."/>
            <person name="Vollmers J."/>
            <person name="Rivas-Marin E."/>
            <person name="Kohn T."/>
            <person name="Peeters S.H."/>
            <person name="Heuer A."/>
            <person name="Rast P."/>
            <person name="Oberbeckmann S."/>
            <person name="Bunk B."/>
            <person name="Jeske O."/>
            <person name="Meyerdierks A."/>
            <person name="Storesund J.E."/>
            <person name="Kallscheuer N."/>
            <person name="Luecker S."/>
            <person name="Lage O.M."/>
            <person name="Pohl T."/>
            <person name="Merkel B.J."/>
            <person name="Hornburger P."/>
            <person name="Mueller R.-W."/>
            <person name="Bruemmer F."/>
            <person name="Labrenz M."/>
            <person name="Spormann A.M."/>
            <person name="Op Den Camp H."/>
            <person name="Overmann J."/>
            <person name="Amann R."/>
            <person name="Jetten M.S.M."/>
            <person name="Mascher T."/>
            <person name="Medema M.H."/>
            <person name="Devos D.P."/>
            <person name="Kaster A.-K."/>
            <person name="Ovreas L."/>
            <person name="Rohde M."/>
            <person name="Galperin M.Y."/>
            <person name="Jogler C."/>
        </authorList>
    </citation>
    <scope>NUCLEOTIDE SEQUENCE [LARGE SCALE GENOMIC DNA]</scope>
    <source>
        <strain evidence="1 2">Q31b</strain>
    </source>
</reference>
<dbReference type="AlphaFoldDB" id="A0A5C6E2E2"/>
<gene>
    <name evidence="1" type="ORF">Q31b_29950</name>
</gene>
<accession>A0A5C6E2E2</accession>